<sequence>MNAPAADRTAFAVPLFRHGFRPFFLLCGLWAVAAMLAWTAMLHGASLPDGLLPGVRWHAHEMIAGFVGAAMCGFLLTAVPNWTARPGYAGWPVIGLAVLFVAARLALLPGVALPPDLAVTVALLPVPALLLAILPAIVAARTPRLFGPPALVLAFWVGDLLMLGDAAGWFADSWAMGQMLALNVALALVGLIGGRIVPAFTVNGLRRAGRPVELRPLPGVDRAGMLALIAVALVDLMLPGGLLAGGVAAVAGVLAALRLSRWHGLRTWREPILWVLHAAYGLIPAALLLKAAFLLASAPWAAAWLHLQGAGAIALMVLAVTTRATLGHTGRDLAASSLVAAAYGLLLAAALLRVFGGLVLPAGTSLAAAATLWIAAFSIFLAVFGPMLLAPRPDGKPG</sequence>
<feature type="transmembrane region" description="Helical" evidence="1">
    <location>
        <begin position="62"/>
        <end position="79"/>
    </location>
</feature>
<feature type="transmembrane region" description="Helical" evidence="1">
    <location>
        <begin position="117"/>
        <end position="138"/>
    </location>
</feature>
<keyword evidence="1" id="KW-1133">Transmembrane helix</keyword>
<evidence type="ECO:0000313" key="3">
    <source>
        <dbReference type="Proteomes" id="UP000245765"/>
    </source>
</evidence>
<keyword evidence="1" id="KW-0812">Transmembrane</keyword>
<reference evidence="3" key="1">
    <citation type="submission" date="2018-05" db="EMBL/GenBank/DDBJ databases">
        <authorList>
            <person name="Du Z."/>
            <person name="Wang X."/>
        </authorList>
    </citation>
    <scope>NUCLEOTIDE SEQUENCE [LARGE SCALE GENOMIC DNA]</scope>
    <source>
        <strain evidence="3">CQN31</strain>
    </source>
</reference>
<dbReference type="Pfam" id="PF05940">
    <property type="entry name" value="NnrS"/>
    <property type="match status" value="1"/>
</dbReference>
<keyword evidence="1" id="KW-0472">Membrane</keyword>
<feature type="transmembrane region" description="Helical" evidence="1">
    <location>
        <begin position="150"/>
        <end position="171"/>
    </location>
</feature>
<dbReference type="EMBL" id="QGNA01000004">
    <property type="protein sequence ID" value="PWS35878.1"/>
    <property type="molecule type" value="Genomic_DNA"/>
</dbReference>
<gene>
    <name evidence="2" type="ORF">DFH01_20125</name>
</gene>
<evidence type="ECO:0000256" key="1">
    <source>
        <dbReference type="SAM" id="Phobius"/>
    </source>
</evidence>
<feature type="transmembrane region" description="Helical" evidence="1">
    <location>
        <begin position="242"/>
        <end position="260"/>
    </location>
</feature>
<dbReference type="AlphaFoldDB" id="A0A317FE68"/>
<evidence type="ECO:0000313" key="2">
    <source>
        <dbReference type="EMBL" id="PWS35878.1"/>
    </source>
</evidence>
<dbReference type="InterPro" id="IPR010266">
    <property type="entry name" value="NnrS"/>
</dbReference>
<proteinExistence type="predicted"/>
<feature type="transmembrane region" description="Helical" evidence="1">
    <location>
        <begin position="301"/>
        <end position="321"/>
    </location>
</feature>
<name>A0A317FE68_9PROT</name>
<keyword evidence="3" id="KW-1185">Reference proteome</keyword>
<feature type="transmembrane region" description="Helical" evidence="1">
    <location>
        <begin position="272"/>
        <end position="295"/>
    </location>
</feature>
<comment type="caution">
    <text evidence="2">The sequence shown here is derived from an EMBL/GenBank/DDBJ whole genome shotgun (WGS) entry which is preliminary data.</text>
</comment>
<feature type="transmembrane region" description="Helical" evidence="1">
    <location>
        <begin position="333"/>
        <end position="355"/>
    </location>
</feature>
<feature type="transmembrane region" description="Helical" evidence="1">
    <location>
        <begin position="177"/>
        <end position="198"/>
    </location>
</feature>
<feature type="transmembrane region" description="Helical" evidence="1">
    <location>
        <begin position="367"/>
        <end position="390"/>
    </location>
</feature>
<feature type="transmembrane region" description="Helical" evidence="1">
    <location>
        <begin position="219"/>
        <end position="236"/>
    </location>
</feature>
<accession>A0A317FE68</accession>
<organism evidence="2 3">
    <name type="scientific">Falsiroseomonas bella</name>
    <dbReference type="NCBI Taxonomy" id="2184016"/>
    <lineage>
        <taxon>Bacteria</taxon>
        <taxon>Pseudomonadati</taxon>
        <taxon>Pseudomonadota</taxon>
        <taxon>Alphaproteobacteria</taxon>
        <taxon>Acetobacterales</taxon>
        <taxon>Roseomonadaceae</taxon>
        <taxon>Falsiroseomonas</taxon>
    </lineage>
</organism>
<dbReference type="OrthoDB" id="9770040at2"/>
<dbReference type="Proteomes" id="UP000245765">
    <property type="component" value="Unassembled WGS sequence"/>
</dbReference>
<dbReference type="RefSeq" id="WP_109872244.1">
    <property type="nucleotide sequence ID" value="NZ_QGNA01000004.1"/>
</dbReference>
<feature type="transmembrane region" description="Helical" evidence="1">
    <location>
        <begin position="91"/>
        <end position="111"/>
    </location>
</feature>
<protein>
    <submittedName>
        <fullName evidence="2">NnrS family protein</fullName>
    </submittedName>
</protein>
<feature type="transmembrane region" description="Helical" evidence="1">
    <location>
        <begin position="23"/>
        <end position="42"/>
    </location>
</feature>